<dbReference type="InterPro" id="IPR014710">
    <property type="entry name" value="RmlC-like_jellyroll"/>
</dbReference>
<proteinExistence type="predicted"/>
<dbReference type="SUPFAM" id="SSF51182">
    <property type="entry name" value="RmlC-like cupins"/>
    <property type="match status" value="1"/>
</dbReference>
<accession>A0ABR1UYW7</accession>
<feature type="non-terminal residue" evidence="2">
    <location>
        <position position="1"/>
    </location>
</feature>
<dbReference type="InterPro" id="IPR011051">
    <property type="entry name" value="RmlC_Cupin_sf"/>
</dbReference>
<evidence type="ECO:0008006" key="4">
    <source>
        <dbReference type="Google" id="ProtNLM"/>
    </source>
</evidence>
<evidence type="ECO:0000256" key="1">
    <source>
        <dbReference type="SAM" id="MobiDB-lite"/>
    </source>
</evidence>
<evidence type="ECO:0000313" key="2">
    <source>
        <dbReference type="EMBL" id="KAK8063019.1"/>
    </source>
</evidence>
<dbReference type="CDD" id="cd02208">
    <property type="entry name" value="cupin_RmlC-like"/>
    <property type="match status" value="1"/>
</dbReference>
<feature type="region of interest" description="Disordered" evidence="1">
    <location>
        <begin position="113"/>
        <end position="134"/>
    </location>
</feature>
<keyword evidence="3" id="KW-1185">Reference proteome</keyword>
<organism evidence="2 3">
    <name type="scientific">Apiospora hydei</name>
    <dbReference type="NCBI Taxonomy" id="1337664"/>
    <lineage>
        <taxon>Eukaryota</taxon>
        <taxon>Fungi</taxon>
        <taxon>Dikarya</taxon>
        <taxon>Ascomycota</taxon>
        <taxon>Pezizomycotina</taxon>
        <taxon>Sordariomycetes</taxon>
        <taxon>Xylariomycetidae</taxon>
        <taxon>Amphisphaeriales</taxon>
        <taxon>Apiosporaceae</taxon>
        <taxon>Apiospora</taxon>
    </lineage>
</organism>
<sequence length="263" mass="29392">LDGALTLRALRHPHRAFAFEVTCQLDHPALVAILADPGKKPPRHFHPRQAEYIQVLQGRAVVEVEGHDDASAAARHRVLLLAGTDGGKSEEEGGDDFCIPAGAHHTWYPSAARVEDNDEDDGGREVGDGGGSSRRRNMRMTRVVVSGEATPELFRLDWAFFENWYGYQDLCFQKGCAPDLIQVMCMFDAGGSYLSLPSWVPFGRTVAKAVGVALGRWLGGLLGYQPYYREWTTDWQVACDKMETCWFYRRLADRRGKSDSKKD</sequence>
<dbReference type="RefSeq" id="XP_066661618.1">
    <property type="nucleotide sequence ID" value="XM_066819430.1"/>
</dbReference>
<dbReference type="Gene3D" id="2.60.120.10">
    <property type="entry name" value="Jelly Rolls"/>
    <property type="match status" value="1"/>
</dbReference>
<dbReference type="EMBL" id="JAQQWN010000010">
    <property type="protein sequence ID" value="KAK8063019.1"/>
    <property type="molecule type" value="Genomic_DNA"/>
</dbReference>
<name>A0ABR1UYW7_9PEZI</name>
<dbReference type="GeneID" id="92052490"/>
<reference evidence="2 3" key="1">
    <citation type="submission" date="2023-01" db="EMBL/GenBank/DDBJ databases">
        <title>Analysis of 21 Apiospora genomes using comparative genomics revels a genus with tremendous synthesis potential of carbohydrate active enzymes and secondary metabolites.</title>
        <authorList>
            <person name="Sorensen T."/>
        </authorList>
    </citation>
    <scope>NUCLEOTIDE SEQUENCE [LARGE SCALE GENOMIC DNA]</scope>
    <source>
        <strain evidence="2 3">CBS 114990</strain>
    </source>
</reference>
<comment type="caution">
    <text evidence="2">The sequence shown here is derived from an EMBL/GenBank/DDBJ whole genome shotgun (WGS) entry which is preliminary data.</text>
</comment>
<evidence type="ECO:0000313" key="3">
    <source>
        <dbReference type="Proteomes" id="UP001433268"/>
    </source>
</evidence>
<protein>
    <recommendedName>
        <fullName evidence="4">Cupin type-1 domain-containing protein</fullName>
    </recommendedName>
</protein>
<dbReference type="Proteomes" id="UP001433268">
    <property type="component" value="Unassembled WGS sequence"/>
</dbReference>
<gene>
    <name evidence="2" type="ORF">PG997_015116</name>
</gene>